<feature type="domain" description="CUB" evidence="2">
    <location>
        <begin position="2"/>
        <end position="108"/>
    </location>
</feature>
<dbReference type="InterPro" id="IPR000859">
    <property type="entry name" value="CUB_dom"/>
</dbReference>
<dbReference type="Gene3D" id="2.60.120.290">
    <property type="entry name" value="Spermadhesin, CUB domain"/>
    <property type="match status" value="1"/>
</dbReference>
<dbReference type="AlphaFoldDB" id="A0A2G8KK11"/>
<dbReference type="SUPFAM" id="SSF49854">
    <property type="entry name" value="Spermadhesin, CUB domain"/>
    <property type="match status" value="1"/>
</dbReference>
<evidence type="ECO:0000313" key="4">
    <source>
        <dbReference type="Proteomes" id="UP000230750"/>
    </source>
</evidence>
<keyword evidence="4" id="KW-1185">Reference proteome</keyword>
<dbReference type="EMBL" id="MRZV01000530">
    <property type="protein sequence ID" value="PIK48305.1"/>
    <property type="molecule type" value="Genomic_DNA"/>
</dbReference>
<evidence type="ECO:0000256" key="1">
    <source>
        <dbReference type="ARBA" id="ARBA00023157"/>
    </source>
</evidence>
<gene>
    <name evidence="3" type="ORF">BSL78_14844</name>
</gene>
<dbReference type="CDD" id="cd00041">
    <property type="entry name" value="CUB"/>
    <property type="match status" value="1"/>
</dbReference>
<dbReference type="Proteomes" id="UP000230750">
    <property type="component" value="Unassembled WGS sequence"/>
</dbReference>
<dbReference type="InterPro" id="IPR035914">
    <property type="entry name" value="Sperma_CUB_dom_sf"/>
</dbReference>
<protein>
    <recommendedName>
        <fullName evidence="2">CUB domain-containing protein</fullName>
    </recommendedName>
</protein>
<comment type="caution">
    <text evidence="3">The sequence shown here is derived from an EMBL/GenBank/DDBJ whole genome shotgun (WGS) entry which is preliminary data.</text>
</comment>
<proteinExistence type="predicted"/>
<evidence type="ECO:0000259" key="2">
    <source>
        <dbReference type="SMART" id="SM00042"/>
    </source>
</evidence>
<reference evidence="3 4" key="1">
    <citation type="journal article" date="2017" name="PLoS Biol.">
        <title>The sea cucumber genome provides insights into morphological evolution and visceral regeneration.</title>
        <authorList>
            <person name="Zhang X."/>
            <person name="Sun L."/>
            <person name="Yuan J."/>
            <person name="Sun Y."/>
            <person name="Gao Y."/>
            <person name="Zhang L."/>
            <person name="Li S."/>
            <person name="Dai H."/>
            <person name="Hamel J.F."/>
            <person name="Liu C."/>
            <person name="Yu Y."/>
            <person name="Liu S."/>
            <person name="Lin W."/>
            <person name="Guo K."/>
            <person name="Jin S."/>
            <person name="Xu P."/>
            <person name="Storey K.B."/>
            <person name="Huan P."/>
            <person name="Zhang T."/>
            <person name="Zhou Y."/>
            <person name="Zhang J."/>
            <person name="Lin C."/>
            <person name="Li X."/>
            <person name="Xing L."/>
            <person name="Huo D."/>
            <person name="Sun M."/>
            <person name="Wang L."/>
            <person name="Mercier A."/>
            <person name="Li F."/>
            <person name="Yang H."/>
            <person name="Xiang J."/>
        </authorList>
    </citation>
    <scope>NUCLEOTIDE SEQUENCE [LARGE SCALE GENOMIC DNA]</scope>
    <source>
        <strain evidence="3">Shaxun</strain>
        <tissue evidence="3">Muscle</tissue>
    </source>
</reference>
<sequence length="214" mass="23509">MATLGLDSRRTFTSPYYPYPFPSNTNVTWTFAADPGLYLNLTILNFDAPNGTLSIGFGRYPSDSSTLLATLSDNVGGETQVSIPSNEAWIRLEAPLSGFGFYAELSTYLGEEYDPIPETCQAYLPYTQASPEPMFPLTLSLLSRDEQLPLFFAPGTCDDESLRRAVCRILYPPAVMQAVPSGPCFGACQRFSSCPNALFLLEVDCDALDFTLKE</sequence>
<name>A0A2G8KK11_STIJA</name>
<accession>A0A2G8KK11</accession>
<keyword evidence="1" id="KW-1015">Disulfide bond</keyword>
<evidence type="ECO:0000313" key="3">
    <source>
        <dbReference type="EMBL" id="PIK48305.1"/>
    </source>
</evidence>
<dbReference type="SMART" id="SM00042">
    <property type="entry name" value="CUB"/>
    <property type="match status" value="1"/>
</dbReference>
<organism evidence="3 4">
    <name type="scientific">Stichopus japonicus</name>
    <name type="common">Sea cucumber</name>
    <dbReference type="NCBI Taxonomy" id="307972"/>
    <lineage>
        <taxon>Eukaryota</taxon>
        <taxon>Metazoa</taxon>
        <taxon>Echinodermata</taxon>
        <taxon>Eleutherozoa</taxon>
        <taxon>Echinozoa</taxon>
        <taxon>Holothuroidea</taxon>
        <taxon>Aspidochirotacea</taxon>
        <taxon>Aspidochirotida</taxon>
        <taxon>Stichopodidae</taxon>
        <taxon>Apostichopus</taxon>
    </lineage>
</organism>